<dbReference type="HOGENOM" id="CLU_010693_2_0_1"/>
<feature type="compositionally biased region" description="Basic residues" evidence="1">
    <location>
        <begin position="730"/>
        <end position="743"/>
    </location>
</feature>
<dbReference type="GeneID" id="9594324"/>
<dbReference type="InParanoid" id="D8QB10"/>
<protein>
    <submittedName>
        <fullName evidence="2">Uncharacterized protein</fullName>
    </submittedName>
</protein>
<keyword evidence="3" id="KW-1185">Reference proteome</keyword>
<dbReference type="VEuPathDB" id="FungiDB:SCHCODRAFT_02548417"/>
<reference evidence="2 3" key="1">
    <citation type="journal article" date="2010" name="Nat. Biotechnol.">
        <title>Genome sequence of the model mushroom Schizophyllum commune.</title>
        <authorList>
            <person name="Ohm R.A."/>
            <person name="de Jong J.F."/>
            <person name="Lugones L.G."/>
            <person name="Aerts A."/>
            <person name="Kothe E."/>
            <person name="Stajich J.E."/>
            <person name="de Vries R.P."/>
            <person name="Record E."/>
            <person name="Levasseur A."/>
            <person name="Baker S.E."/>
            <person name="Bartholomew K.A."/>
            <person name="Coutinho P.M."/>
            <person name="Erdmann S."/>
            <person name="Fowler T.J."/>
            <person name="Gathman A.C."/>
            <person name="Lombard V."/>
            <person name="Henrissat B."/>
            <person name="Knabe N."/>
            <person name="Kuees U."/>
            <person name="Lilly W.W."/>
            <person name="Lindquist E."/>
            <person name="Lucas S."/>
            <person name="Magnuson J.K."/>
            <person name="Piumi F."/>
            <person name="Raudaskoski M."/>
            <person name="Salamov A."/>
            <person name="Schmutz J."/>
            <person name="Schwarze F.W.M.R."/>
            <person name="vanKuyk P.A."/>
            <person name="Horton J.S."/>
            <person name="Grigoriev I.V."/>
            <person name="Woesten H.A.B."/>
        </authorList>
    </citation>
    <scope>NUCLEOTIDE SEQUENCE [LARGE SCALE GENOMIC DNA]</scope>
    <source>
        <strain evidence="3">H4-8 / FGSC 9210</strain>
    </source>
</reference>
<evidence type="ECO:0000313" key="2">
    <source>
        <dbReference type="EMBL" id="EFI94672.1"/>
    </source>
</evidence>
<accession>D8QB10</accession>
<feature type="region of interest" description="Disordered" evidence="1">
    <location>
        <begin position="717"/>
        <end position="820"/>
    </location>
</feature>
<feature type="compositionally biased region" description="Low complexity" evidence="1">
    <location>
        <begin position="768"/>
        <end position="780"/>
    </location>
</feature>
<dbReference type="Proteomes" id="UP000007431">
    <property type="component" value="Unassembled WGS sequence"/>
</dbReference>
<dbReference type="eggNOG" id="ENOG502SYB6">
    <property type="taxonomic scope" value="Eukaryota"/>
</dbReference>
<gene>
    <name evidence="2" type="ORF">SCHCODRAFT_111079</name>
</gene>
<feature type="compositionally biased region" description="Basic and acidic residues" evidence="1">
    <location>
        <begin position="744"/>
        <end position="767"/>
    </location>
</feature>
<evidence type="ECO:0000256" key="1">
    <source>
        <dbReference type="SAM" id="MobiDB-lite"/>
    </source>
</evidence>
<feature type="non-terminal residue" evidence="2">
    <location>
        <position position="820"/>
    </location>
</feature>
<feature type="compositionally biased region" description="Basic residues" evidence="1">
    <location>
        <begin position="811"/>
        <end position="820"/>
    </location>
</feature>
<dbReference type="EMBL" id="GL377309">
    <property type="protein sequence ID" value="EFI94672.1"/>
    <property type="molecule type" value="Genomic_DNA"/>
</dbReference>
<evidence type="ECO:0000313" key="3">
    <source>
        <dbReference type="Proteomes" id="UP000007431"/>
    </source>
</evidence>
<name>D8QB10_SCHCM</name>
<dbReference type="AlphaFoldDB" id="D8QB10"/>
<dbReference type="OrthoDB" id="2393824at2759"/>
<organism evidence="3">
    <name type="scientific">Schizophyllum commune (strain H4-8 / FGSC 9210)</name>
    <name type="common">Split gill fungus</name>
    <dbReference type="NCBI Taxonomy" id="578458"/>
    <lineage>
        <taxon>Eukaryota</taxon>
        <taxon>Fungi</taxon>
        <taxon>Dikarya</taxon>
        <taxon>Basidiomycota</taxon>
        <taxon>Agaricomycotina</taxon>
        <taxon>Agaricomycetes</taxon>
        <taxon>Agaricomycetidae</taxon>
        <taxon>Agaricales</taxon>
        <taxon>Schizophyllaceae</taxon>
        <taxon>Schizophyllum</taxon>
    </lineage>
</organism>
<dbReference type="RefSeq" id="XP_003029575.1">
    <property type="nucleotide sequence ID" value="XM_003029529.1"/>
</dbReference>
<sequence length="820" mass="92580">MLDEHLERFRKELHRVFRKRSATLPTYKPSSGPSSWKEFVASLKVPKYASQPMLMLQTFRGAEDPRLFQVQLHEIFRRGQHTLLQDVSGSGKTSLVIEGLRHHWGMYFVGGIDSWCIGSNDITKTLHALSNTSLERIMCEEIRMNMLKVPLLVRLLAFEMFAETVDISSATEKDRELWLLVQACSQRYFRPTDEYAMLTFWMHAREPNHIDTEIENAITRIRTLTKDPDFHFFAVIDEAQVLAPRMGSCSLDVPQISPHREFARAWETYPWLTVVVSGIALPLELYPLDGSTSRPVYRITSATGSADRSRVARYIRKYLSPDIAATNSGERLVARTSAWLHGRHRFSAAYASFYLEHGPYAPHTLLDDFIKRMTGFTPSDGERFVREEATPMNHAKSSYLPLETVNKHTPPIVRSTMHHVLFQFLVTGECRTSFGRDRIALVENAAGRFCDDNASQIVVDEPLCLVSAAQWFCSSEAKSAGFFEHELIYNTDDPDMSSAREHAVLLLAHALSEARPLTDILSFPGPSHSRQRLKAELVEFHRSVDGGRTVFYPFSYARLSTSRPVVLATNCASYSDVLAWLRHERTSPFCLLPDRKSLLSAMRFSDGTFCWVVAQTSSETSDDLARSFYPPGSIEEGTSQVMALLSHIPAPCDFLGSPPILRVTIPWPSASLLADEPALNMTYLESIASGIEQRDVLLRIVSNVIRVTEAHMPDASELLDPGLVSPTKMPSRKAGARSSRRSRKSQDKFSRPPEQTRYDLRPRRKESPPSTSPVGPVTRSMATKGFQPIAQPHQRIRKRASLDDYGPRPQKLAKRPRTVA</sequence>
<dbReference type="KEGG" id="scm:SCHCO_02548417"/>
<proteinExistence type="predicted"/>